<gene>
    <name evidence="2" type="ordered locus">CLDAP_21440</name>
</gene>
<keyword evidence="3" id="KW-1185">Reference proteome</keyword>
<feature type="transmembrane region" description="Helical" evidence="1">
    <location>
        <begin position="460"/>
        <end position="478"/>
    </location>
</feature>
<dbReference type="InterPro" id="IPR018580">
    <property type="entry name" value="Uncharacterised_YfhO"/>
</dbReference>
<protein>
    <recommendedName>
        <fullName evidence="4">YfhO family protein</fullName>
    </recommendedName>
</protein>
<feature type="transmembrane region" description="Helical" evidence="1">
    <location>
        <begin position="93"/>
        <end position="115"/>
    </location>
</feature>
<keyword evidence="1" id="KW-1133">Transmembrane helix</keyword>
<feature type="transmembrane region" description="Helical" evidence="1">
    <location>
        <begin position="288"/>
        <end position="307"/>
    </location>
</feature>
<evidence type="ECO:0000256" key="1">
    <source>
        <dbReference type="SAM" id="Phobius"/>
    </source>
</evidence>
<dbReference type="PANTHER" id="PTHR38454">
    <property type="entry name" value="INTEGRAL MEMBRANE PROTEIN-RELATED"/>
    <property type="match status" value="1"/>
</dbReference>
<feature type="transmembrane region" description="Helical" evidence="1">
    <location>
        <begin position="327"/>
        <end position="348"/>
    </location>
</feature>
<evidence type="ECO:0000313" key="2">
    <source>
        <dbReference type="EMBL" id="BAM00184.1"/>
    </source>
</evidence>
<dbReference type="eggNOG" id="COG4485">
    <property type="taxonomic scope" value="Bacteria"/>
</dbReference>
<feature type="transmembrane region" description="Helical" evidence="1">
    <location>
        <begin position="428"/>
        <end position="448"/>
    </location>
</feature>
<dbReference type="HOGENOM" id="CLU_008305_1_0_0"/>
<feature type="transmembrane region" description="Helical" evidence="1">
    <location>
        <begin position="743"/>
        <end position="763"/>
    </location>
</feature>
<dbReference type="AlphaFoldDB" id="I0I4J6"/>
<feature type="transmembrane region" description="Helical" evidence="1">
    <location>
        <begin position="127"/>
        <end position="160"/>
    </location>
</feature>
<accession>I0I4J6</accession>
<name>I0I4J6_CALAS</name>
<feature type="transmembrane region" description="Helical" evidence="1">
    <location>
        <begin position="67"/>
        <end position="86"/>
    </location>
</feature>
<dbReference type="EMBL" id="AP012337">
    <property type="protein sequence ID" value="BAM00184.1"/>
    <property type="molecule type" value="Genomic_DNA"/>
</dbReference>
<dbReference type="KEGG" id="cap:CLDAP_21440"/>
<keyword evidence="1" id="KW-0472">Membrane</keyword>
<sequence>MRALLLFLGLAAFFYAPVLLGLRTFPDGDFTHHFLPFSLFFQQELQNARLPVWNPYTYSGHPFLADVQAAVFYPIGSLLLALTLPFDSAAARLYFLQLEAVLQVALAGFFTYLLAQRLTQRHDAGLAAGICFAFSGYLTGYPVAQLAVLRTAIWLPLILWLMMRAVEPPQRWERWSAVGIAAAVSFLAGHAQTFLYTLYVVVAWLLLLVAVRWRQTFSVRQVAVIVAGMLLAAAVGVGLSAPQLLPGLEYMQLSVRASVDYAFVSGGFPLQDSWQLLLPGVLTYYSPLYIGVVGLGLAFVAVGTATVRSHWRATDDVPDLLRHRWGVLFFLGVVSVALLLSFGGNGFLYPLFYHLAPGFNLFRGQERAAFLVVFGLSILAGYGLLAVHQAPQALRAWLATLYAGTVTGAVYTFGLLWQLPERTAIGPWRFLLLATLAIGLTAGFALLLRLPGWSRQRTQLLLLLIFASLFWANFTTNLDRFSPARKMLLAPEVAALQEVAANRAFSASGGGAQSPPGRVYNEFRVYEDYGMRIGVEDVWGASPLRLANYARLFESFPLDRMWRLTGVEHVLTWRRELFVPSILLAEFPQSTDTTYLHRLVQRNPRAWVVHEAVIANDEESIHLLADHAFDLDRKAVLPPESDLAGRFDLSEAPKRSAISSDVQLVQRAPGQLEITVESASPGLLVVSENWMPGWRVRAVEWPHDASAPPAEALRVNLSFLGVPIPAGKSVIELRYQPDSVRNGLWIGAGTLAVLLLAAALKALHRHRRGKNEFKQEQL</sequence>
<feature type="transmembrane region" description="Helical" evidence="1">
    <location>
        <begin position="194"/>
        <end position="211"/>
    </location>
</feature>
<evidence type="ECO:0008006" key="4">
    <source>
        <dbReference type="Google" id="ProtNLM"/>
    </source>
</evidence>
<dbReference type="PANTHER" id="PTHR38454:SF1">
    <property type="entry name" value="INTEGRAL MEMBRANE PROTEIN"/>
    <property type="match status" value="1"/>
</dbReference>
<proteinExistence type="predicted"/>
<feature type="transmembrane region" description="Helical" evidence="1">
    <location>
        <begin position="223"/>
        <end position="245"/>
    </location>
</feature>
<feature type="transmembrane region" description="Helical" evidence="1">
    <location>
        <begin position="394"/>
        <end position="416"/>
    </location>
</feature>
<dbReference type="Proteomes" id="UP000007880">
    <property type="component" value="Chromosome"/>
</dbReference>
<evidence type="ECO:0000313" key="3">
    <source>
        <dbReference type="Proteomes" id="UP000007880"/>
    </source>
</evidence>
<reference evidence="2 3" key="1">
    <citation type="submission" date="2012-02" db="EMBL/GenBank/DDBJ databases">
        <title>Complete genome sequence of Caldilinea aerophila DSM 14535 (= NBRC 102666).</title>
        <authorList>
            <person name="Oguchi A."/>
            <person name="Hosoyama A."/>
            <person name="Sekine M."/>
            <person name="Fukai R."/>
            <person name="Kato Y."/>
            <person name="Nakamura S."/>
            <person name="Hanada S."/>
            <person name="Yamazaki S."/>
            <person name="Fujita N."/>
        </authorList>
    </citation>
    <scope>NUCLEOTIDE SEQUENCE [LARGE SCALE GENOMIC DNA]</scope>
    <source>
        <strain evidence="3">DSM 14535 / JCM 11387 / NBRC 104270 / STL-6-O1</strain>
    </source>
</reference>
<dbReference type="STRING" id="926550.CLDAP_21440"/>
<keyword evidence="1" id="KW-0812">Transmembrane</keyword>
<feature type="transmembrane region" description="Helical" evidence="1">
    <location>
        <begin position="368"/>
        <end position="387"/>
    </location>
</feature>
<organism evidence="2 3">
    <name type="scientific">Caldilinea aerophila (strain DSM 14535 / JCM 11387 / NBRC 104270 / STL-6-O1)</name>
    <dbReference type="NCBI Taxonomy" id="926550"/>
    <lineage>
        <taxon>Bacteria</taxon>
        <taxon>Bacillati</taxon>
        <taxon>Chloroflexota</taxon>
        <taxon>Caldilineae</taxon>
        <taxon>Caldilineales</taxon>
        <taxon>Caldilineaceae</taxon>
        <taxon>Caldilinea</taxon>
    </lineage>
</organism>